<proteinExistence type="predicted"/>
<name>A0AAP0G6M7_9ASPA</name>
<keyword evidence="1" id="KW-0732">Signal</keyword>
<feature type="chain" id="PRO_5043050649" evidence="1">
    <location>
        <begin position="23"/>
        <end position="107"/>
    </location>
</feature>
<sequence>MIQSIFLSLSLSIMSICSYIYCLPHLPSKPCNPPHYTEPGDRSIEEVLNQPCERLAKNHDFSSLDRVIRRTRTTTIDILPVQGAIKNDIAHSSSFVVAPTDINLGLL</sequence>
<accession>A0AAP0G6M7</accession>
<dbReference type="EMBL" id="JBBWWQ010000008">
    <property type="protein sequence ID" value="KAK8940666.1"/>
    <property type="molecule type" value="Genomic_DNA"/>
</dbReference>
<evidence type="ECO:0000313" key="3">
    <source>
        <dbReference type="Proteomes" id="UP001418222"/>
    </source>
</evidence>
<dbReference type="Proteomes" id="UP001418222">
    <property type="component" value="Unassembled WGS sequence"/>
</dbReference>
<comment type="caution">
    <text evidence="2">The sequence shown here is derived from an EMBL/GenBank/DDBJ whole genome shotgun (WGS) entry which is preliminary data.</text>
</comment>
<evidence type="ECO:0000313" key="2">
    <source>
        <dbReference type="EMBL" id="KAK8940666.1"/>
    </source>
</evidence>
<organism evidence="2 3">
    <name type="scientific">Platanthera zijinensis</name>
    <dbReference type="NCBI Taxonomy" id="2320716"/>
    <lineage>
        <taxon>Eukaryota</taxon>
        <taxon>Viridiplantae</taxon>
        <taxon>Streptophyta</taxon>
        <taxon>Embryophyta</taxon>
        <taxon>Tracheophyta</taxon>
        <taxon>Spermatophyta</taxon>
        <taxon>Magnoliopsida</taxon>
        <taxon>Liliopsida</taxon>
        <taxon>Asparagales</taxon>
        <taxon>Orchidaceae</taxon>
        <taxon>Orchidoideae</taxon>
        <taxon>Orchideae</taxon>
        <taxon>Orchidinae</taxon>
        <taxon>Platanthera</taxon>
    </lineage>
</organism>
<protein>
    <submittedName>
        <fullName evidence="2">Uncharacterized protein</fullName>
    </submittedName>
</protein>
<feature type="signal peptide" evidence="1">
    <location>
        <begin position="1"/>
        <end position="22"/>
    </location>
</feature>
<gene>
    <name evidence="2" type="ORF">KSP39_PZI010760</name>
</gene>
<keyword evidence="3" id="KW-1185">Reference proteome</keyword>
<dbReference type="AlphaFoldDB" id="A0AAP0G6M7"/>
<reference evidence="2 3" key="1">
    <citation type="journal article" date="2022" name="Nat. Plants">
        <title>Genomes of leafy and leafless Platanthera orchids illuminate the evolution of mycoheterotrophy.</title>
        <authorList>
            <person name="Li M.H."/>
            <person name="Liu K.W."/>
            <person name="Li Z."/>
            <person name="Lu H.C."/>
            <person name="Ye Q.L."/>
            <person name="Zhang D."/>
            <person name="Wang J.Y."/>
            <person name="Li Y.F."/>
            <person name="Zhong Z.M."/>
            <person name="Liu X."/>
            <person name="Yu X."/>
            <person name="Liu D.K."/>
            <person name="Tu X.D."/>
            <person name="Liu B."/>
            <person name="Hao Y."/>
            <person name="Liao X.Y."/>
            <person name="Jiang Y.T."/>
            <person name="Sun W.H."/>
            <person name="Chen J."/>
            <person name="Chen Y.Q."/>
            <person name="Ai Y."/>
            <person name="Zhai J.W."/>
            <person name="Wu S.S."/>
            <person name="Zhou Z."/>
            <person name="Hsiao Y.Y."/>
            <person name="Wu W.L."/>
            <person name="Chen Y.Y."/>
            <person name="Lin Y.F."/>
            <person name="Hsu J.L."/>
            <person name="Li C.Y."/>
            <person name="Wang Z.W."/>
            <person name="Zhao X."/>
            <person name="Zhong W.Y."/>
            <person name="Ma X.K."/>
            <person name="Ma L."/>
            <person name="Huang J."/>
            <person name="Chen G.Z."/>
            <person name="Huang M.Z."/>
            <person name="Huang L."/>
            <person name="Peng D.H."/>
            <person name="Luo Y.B."/>
            <person name="Zou S.Q."/>
            <person name="Chen S.P."/>
            <person name="Lan S."/>
            <person name="Tsai W.C."/>
            <person name="Van de Peer Y."/>
            <person name="Liu Z.J."/>
        </authorList>
    </citation>
    <scope>NUCLEOTIDE SEQUENCE [LARGE SCALE GENOMIC DNA]</scope>
    <source>
        <strain evidence="2">Lor287</strain>
    </source>
</reference>
<evidence type="ECO:0000256" key="1">
    <source>
        <dbReference type="SAM" id="SignalP"/>
    </source>
</evidence>